<accession>A0ABW0TWB4</accession>
<dbReference type="Pfam" id="PF08863">
    <property type="entry name" value="YolD"/>
    <property type="match status" value="1"/>
</dbReference>
<protein>
    <submittedName>
        <fullName evidence="1">YolD-like family protein</fullName>
    </submittedName>
</protein>
<comment type="caution">
    <text evidence="1">The sequence shown here is derived from an EMBL/GenBank/DDBJ whole genome shotgun (WGS) entry which is preliminary data.</text>
</comment>
<dbReference type="RefSeq" id="WP_381443668.1">
    <property type="nucleotide sequence ID" value="NZ_JBHSNP010000011.1"/>
</dbReference>
<dbReference type="InterPro" id="IPR014962">
    <property type="entry name" value="YolD"/>
</dbReference>
<dbReference type="PANTHER" id="PTHR40051">
    <property type="entry name" value="IG HYPOTHETICAL 15966"/>
    <property type="match status" value="1"/>
</dbReference>
<gene>
    <name evidence="1" type="ORF">ACFPTP_08745</name>
</gene>
<dbReference type="Proteomes" id="UP001596071">
    <property type="component" value="Unassembled WGS sequence"/>
</dbReference>
<dbReference type="PANTHER" id="PTHR40051:SF1">
    <property type="entry name" value="YOLD-LIKE FAMILY PROTEIN"/>
    <property type="match status" value="1"/>
</dbReference>
<organism evidence="1 2">
    <name type="scientific">Sporosarcina koreensis</name>
    <dbReference type="NCBI Taxonomy" id="334735"/>
    <lineage>
        <taxon>Bacteria</taxon>
        <taxon>Bacillati</taxon>
        <taxon>Bacillota</taxon>
        <taxon>Bacilli</taxon>
        <taxon>Bacillales</taxon>
        <taxon>Caryophanaceae</taxon>
        <taxon>Sporosarcina</taxon>
    </lineage>
</organism>
<reference evidence="2" key="1">
    <citation type="journal article" date="2019" name="Int. J. Syst. Evol. Microbiol.">
        <title>The Global Catalogue of Microorganisms (GCM) 10K type strain sequencing project: providing services to taxonomists for standard genome sequencing and annotation.</title>
        <authorList>
            <consortium name="The Broad Institute Genomics Platform"/>
            <consortium name="The Broad Institute Genome Sequencing Center for Infectious Disease"/>
            <person name="Wu L."/>
            <person name="Ma J."/>
        </authorList>
    </citation>
    <scope>NUCLEOTIDE SEQUENCE [LARGE SCALE GENOMIC DNA]</scope>
    <source>
        <strain evidence="2">KACC 11299</strain>
    </source>
</reference>
<keyword evidence="2" id="KW-1185">Reference proteome</keyword>
<evidence type="ECO:0000313" key="1">
    <source>
        <dbReference type="EMBL" id="MFC5603311.1"/>
    </source>
</evidence>
<name>A0ABW0TWB4_9BACL</name>
<sequence length="110" mass="13256">MIRDRGRIKWTAMMLPEHVEQLREWQKEDEHQLRQQPDEQQIEQWNYQIQEAAERNLQLSVHYWDNEKVAESKGCIQKINTLDGTLHIISDNGRTYRIPFVHLKSISETE</sequence>
<proteinExistence type="predicted"/>
<dbReference type="EMBL" id="JBHSNP010000011">
    <property type="protein sequence ID" value="MFC5603311.1"/>
    <property type="molecule type" value="Genomic_DNA"/>
</dbReference>
<evidence type="ECO:0000313" key="2">
    <source>
        <dbReference type="Proteomes" id="UP001596071"/>
    </source>
</evidence>